<dbReference type="PROSITE" id="PS00132">
    <property type="entry name" value="CARBOXYPEPT_ZN_1"/>
    <property type="match status" value="1"/>
</dbReference>
<evidence type="ECO:0000256" key="3">
    <source>
        <dbReference type="ARBA" id="ARBA00005988"/>
    </source>
</evidence>
<accession>A0A3G5BIF5</accession>
<dbReference type="PANTHER" id="PTHR11705:SF156">
    <property type="entry name" value="RH39904P-RELATED"/>
    <property type="match status" value="1"/>
</dbReference>
<keyword evidence="7" id="KW-0479">Metal-binding</keyword>
<evidence type="ECO:0000256" key="12">
    <source>
        <dbReference type="ARBA" id="ARBA00023157"/>
    </source>
</evidence>
<name>A0A3G5BIF5_DOLGE</name>
<dbReference type="AlphaFoldDB" id="A0A3G5BIF5"/>
<keyword evidence="4" id="KW-0964">Secreted</keyword>
<dbReference type="SUPFAM" id="SSF53187">
    <property type="entry name" value="Zn-dependent exopeptidases"/>
    <property type="match status" value="1"/>
</dbReference>
<comment type="cofactor">
    <cofactor evidence="1">
        <name>Zn(2+)</name>
        <dbReference type="ChEBI" id="CHEBI:29105"/>
    </cofactor>
</comment>
<evidence type="ECO:0000256" key="7">
    <source>
        <dbReference type="ARBA" id="ARBA00022723"/>
    </source>
</evidence>
<evidence type="ECO:0000256" key="8">
    <source>
        <dbReference type="ARBA" id="ARBA00022729"/>
    </source>
</evidence>
<comment type="subcellular location">
    <subcellularLocation>
        <location evidence="2">Secreted</location>
    </subcellularLocation>
</comment>
<dbReference type="Gene3D" id="3.40.630.10">
    <property type="entry name" value="Zn peptidases"/>
    <property type="match status" value="1"/>
</dbReference>
<dbReference type="PROSITE" id="PS52035">
    <property type="entry name" value="PEPTIDASE_M14"/>
    <property type="match status" value="1"/>
</dbReference>
<evidence type="ECO:0000256" key="11">
    <source>
        <dbReference type="ARBA" id="ARBA00023049"/>
    </source>
</evidence>
<evidence type="ECO:0000259" key="17">
    <source>
        <dbReference type="PROSITE" id="PS52035"/>
    </source>
</evidence>
<protein>
    <recommendedName>
        <fullName evidence="14">Zinc carboxypeptidase A 1</fullName>
    </recommendedName>
</protein>
<dbReference type="InterPro" id="IPR000834">
    <property type="entry name" value="Peptidase_M14"/>
</dbReference>
<keyword evidence="5" id="KW-0121">Carboxypeptidase</keyword>
<evidence type="ECO:0000313" key="18">
    <source>
        <dbReference type="EMBL" id="AYV99566.1"/>
    </source>
</evidence>
<evidence type="ECO:0000256" key="9">
    <source>
        <dbReference type="ARBA" id="ARBA00022801"/>
    </source>
</evidence>
<sequence>MSRTVFLLLGCLAFGLVNSERVRYDNYRVYKVEPHSDADLSILRELDGTSDSLKFLDPIEIPNKDVHIVVSPHKEPDFVQILKENGVTFKLVEENLQRHLDEEIAITPRAGMKYDWTRYHTLEETYAWLKDMSKKFSVVELLVGGKTYEGREILGVKISYGPGRKGIFVEGGIHAREWIAPATVTYIVNQLLTSKDPAVREIAEGYDWYIFPHANPDGYVYTHNTNRLWRKTRARYGMCFGADPNRNWDFFWMSIGASNNPCSDTFAGTAPFSEIETRTLSEYIASLKGKIQTYLSFHAYSQLLLFPYGHTKEHAPNHNDMQRIGNEAAKALAKRYGTQYIVGNIYETIYPASGASIEWAYGKLNVPLVYTYELRPRNQWNGFILPPQQIVPVGEETMDSVVALLREAKKLGYYK</sequence>
<evidence type="ECO:0000256" key="16">
    <source>
        <dbReference type="SAM" id="SignalP"/>
    </source>
</evidence>
<organism evidence="18">
    <name type="scientific">Dolopus genitalis</name>
    <name type="common">Giant Australian assassin fly</name>
    <name type="synonym">Asilus genitalis</name>
    <dbReference type="NCBI Taxonomy" id="2488630"/>
    <lineage>
        <taxon>Eukaryota</taxon>
        <taxon>Metazoa</taxon>
        <taxon>Ecdysozoa</taxon>
        <taxon>Arthropoda</taxon>
        <taxon>Hexapoda</taxon>
        <taxon>Insecta</taxon>
        <taxon>Pterygota</taxon>
        <taxon>Neoptera</taxon>
        <taxon>Endopterygota</taxon>
        <taxon>Diptera</taxon>
        <taxon>Brachycera</taxon>
        <taxon>Muscomorpha</taxon>
        <taxon>Asiloidea</taxon>
        <taxon>Asilidae</taxon>
        <taxon>Asilinae</taxon>
        <taxon>Dolopus</taxon>
    </lineage>
</organism>
<dbReference type="InterPro" id="IPR003146">
    <property type="entry name" value="M14A_act_pep"/>
</dbReference>
<dbReference type="PROSITE" id="PS00133">
    <property type="entry name" value="CARBOXYPEPT_ZN_2"/>
    <property type="match status" value="1"/>
</dbReference>
<proteinExistence type="evidence at transcript level"/>
<dbReference type="GO" id="GO:0005615">
    <property type="term" value="C:extracellular space"/>
    <property type="evidence" value="ECO:0007669"/>
    <property type="project" value="TreeGrafter"/>
</dbReference>
<evidence type="ECO:0000256" key="14">
    <source>
        <dbReference type="ARBA" id="ARBA00069039"/>
    </source>
</evidence>
<keyword evidence="8 16" id="KW-0732">Signal</keyword>
<evidence type="ECO:0000256" key="10">
    <source>
        <dbReference type="ARBA" id="ARBA00022833"/>
    </source>
</evidence>
<dbReference type="PRINTS" id="PR00765">
    <property type="entry name" value="CRBOXYPTASEA"/>
</dbReference>
<dbReference type="GO" id="GO:0004181">
    <property type="term" value="F:metallocarboxypeptidase activity"/>
    <property type="evidence" value="ECO:0007669"/>
    <property type="project" value="InterPro"/>
</dbReference>
<comment type="similarity">
    <text evidence="3 15">Belongs to the peptidase M14 family.</text>
</comment>
<feature type="signal peptide" evidence="16">
    <location>
        <begin position="1"/>
        <end position="19"/>
    </location>
</feature>
<dbReference type="GO" id="GO:0006508">
    <property type="term" value="P:proteolysis"/>
    <property type="evidence" value="ECO:0007669"/>
    <property type="project" value="UniProtKB-KW"/>
</dbReference>
<evidence type="ECO:0000256" key="5">
    <source>
        <dbReference type="ARBA" id="ARBA00022645"/>
    </source>
</evidence>
<dbReference type="CDD" id="cd03860">
    <property type="entry name" value="M14_CP_A-B_like"/>
    <property type="match status" value="1"/>
</dbReference>
<keyword evidence="9" id="KW-0378">Hydrolase</keyword>
<dbReference type="InterPro" id="IPR057247">
    <property type="entry name" value="CARBOXYPEPT_ZN_2"/>
</dbReference>
<evidence type="ECO:0000256" key="2">
    <source>
        <dbReference type="ARBA" id="ARBA00004613"/>
    </source>
</evidence>
<dbReference type="SUPFAM" id="SSF54897">
    <property type="entry name" value="Protease propeptides/inhibitors"/>
    <property type="match status" value="1"/>
</dbReference>
<dbReference type="GO" id="GO:0008270">
    <property type="term" value="F:zinc ion binding"/>
    <property type="evidence" value="ECO:0007669"/>
    <property type="project" value="InterPro"/>
</dbReference>
<evidence type="ECO:0000256" key="13">
    <source>
        <dbReference type="ARBA" id="ARBA00057299"/>
    </source>
</evidence>
<keyword evidence="12" id="KW-1015">Disulfide bond</keyword>
<keyword evidence="10" id="KW-0862">Zinc</keyword>
<keyword evidence="6" id="KW-0645">Protease</keyword>
<comment type="function">
    <text evidence="13">Involved in the digestion of the blood meal.</text>
</comment>
<dbReference type="EMBL" id="MK075163">
    <property type="protein sequence ID" value="AYV99566.1"/>
    <property type="molecule type" value="mRNA"/>
</dbReference>
<dbReference type="InterPro" id="IPR036990">
    <property type="entry name" value="M14A-like_propep"/>
</dbReference>
<dbReference type="Pfam" id="PF02244">
    <property type="entry name" value="Propep_M14"/>
    <property type="match status" value="1"/>
</dbReference>
<dbReference type="PANTHER" id="PTHR11705">
    <property type="entry name" value="PROTEASE FAMILY M14 CARBOXYPEPTIDASE A,B"/>
    <property type="match status" value="1"/>
</dbReference>
<feature type="domain" description="Peptidase M14" evidence="17">
    <location>
        <begin position="118"/>
        <end position="408"/>
    </location>
</feature>
<reference evidence="18" key="1">
    <citation type="journal article" date="2018" name="Toxins">
        <title>Buzz kill: function and proteomic composition of venom from the giant assassin fly Dolopus genitalis (Diptera: Asilidae).</title>
        <authorList>
            <person name="Walker A.A."/>
            <person name="Dobson J."/>
            <person name="Jin J."/>
            <person name="Robinson S.D."/>
            <person name="Herzig V."/>
            <person name="Vetter I."/>
            <person name="King G.F."/>
            <person name="Fry B.G."/>
        </authorList>
    </citation>
    <scope>NUCLEOTIDE SEQUENCE</scope>
    <source>
        <strain evidence="18">Dg45</strain>
        <tissue evidence="18">Venom/thoracic glands</tissue>
    </source>
</reference>
<feature type="active site" description="Proton donor/acceptor" evidence="15">
    <location>
        <position position="373"/>
    </location>
</feature>
<dbReference type="Gene3D" id="3.30.70.340">
    <property type="entry name" value="Metallocarboxypeptidase-like"/>
    <property type="match status" value="1"/>
</dbReference>
<evidence type="ECO:0000256" key="15">
    <source>
        <dbReference type="PROSITE-ProRule" id="PRU01379"/>
    </source>
</evidence>
<dbReference type="Pfam" id="PF00246">
    <property type="entry name" value="Peptidase_M14"/>
    <property type="match status" value="1"/>
</dbReference>
<dbReference type="SMART" id="SM00631">
    <property type="entry name" value="Zn_pept"/>
    <property type="match status" value="1"/>
</dbReference>
<evidence type="ECO:0000256" key="1">
    <source>
        <dbReference type="ARBA" id="ARBA00001947"/>
    </source>
</evidence>
<dbReference type="FunFam" id="3.40.630.10:FF:000040">
    <property type="entry name" value="zinc carboxypeptidase"/>
    <property type="match status" value="1"/>
</dbReference>
<evidence type="ECO:0000256" key="6">
    <source>
        <dbReference type="ARBA" id="ARBA00022670"/>
    </source>
</evidence>
<dbReference type="FunFam" id="3.30.70.340:FF:000002">
    <property type="entry name" value="Carboxypeptidase A"/>
    <property type="match status" value="1"/>
</dbReference>
<feature type="chain" id="PRO_5018333747" description="Zinc carboxypeptidase A 1" evidence="16">
    <location>
        <begin position="20"/>
        <end position="415"/>
    </location>
</feature>
<evidence type="ECO:0000256" key="4">
    <source>
        <dbReference type="ARBA" id="ARBA00022525"/>
    </source>
</evidence>
<dbReference type="InterPro" id="IPR057246">
    <property type="entry name" value="CARBOXYPEPT_ZN_1"/>
</dbReference>
<keyword evidence="11" id="KW-0482">Metalloprotease</keyword>